<comment type="catalytic activity">
    <reaction evidence="9">
        <text>2 cob(II)alamin + reduced [electron-transfer flavoprotein] + 2 ATP = 2 adenosylcob(III)alamin + 2 triphosphate + oxidized [electron-transfer flavoprotein] + 3 H(+)</text>
        <dbReference type="Rhea" id="RHEA:28671"/>
        <dbReference type="Rhea" id="RHEA-COMP:10685"/>
        <dbReference type="Rhea" id="RHEA-COMP:10686"/>
        <dbReference type="ChEBI" id="CHEBI:15378"/>
        <dbReference type="ChEBI" id="CHEBI:16304"/>
        <dbReference type="ChEBI" id="CHEBI:18036"/>
        <dbReference type="ChEBI" id="CHEBI:18408"/>
        <dbReference type="ChEBI" id="CHEBI:30616"/>
        <dbReference type="ChEBI" id="CHEBI:57692"/>
        <dbReference type="ChEBI" id="CHEBI:58307"/>
        <dbReference type="EC" id="2.5.1.17"/>
    </reaction>
</comment>
<comment type="function">
    <text evidence="4">Required for both de novo synthesis of the corrin ring for the assimilation of exogenous corrinoids. Participates in the adenosylation of a variety of incomplete and complete corrinoids.</text>
</comment>
<evidence type="ECO:0000313" key="10">
    <source>
        <dbReference type="EMBL" id="QQG64864.1"/>
    </source>
</evidence>
<dbReference type="PANTHER" id="PTHR46638:SF1">
    <property type="entry name" value="CORRINOID ADENOSYLTRANSFERASE"/>
    <property type="match status" value="1"/>
</dbReference>
<comment type="pathway">
    <text evidence="1">Cofactor biosynthesis; adenosylcobalamin biosynthesis; adenosylcobalamin from cob(II)yrinate a,c-diamide: step 2/7.</text>
</comment>
<dbReference type="KEGG" id="dog:HP555_02795"/>
<comment type="similarity">
    <text evidence="2">Belongs to the Cob(I)alamin adenosyltransferase family.</text>
</comment>
<dbReference type="GO" id="GO:0005524">
    <property type="term" value="F:ATP binding"/>
    <property type="evidence" value="ECO:0007669"/>
    <property type="project" value="InterPro"/>
</dbReference>
<dbReference type="GO" id="GO:0008817">
    <property type="term" value="F:corrinoid adenosyltransferase activity"/>
    <property type="evidence" value="ECO:0007669"/>
    <property type="project" value="UniProtKB-EC"/>
</dbReference>
<dbReference type="GO" id="GO:0009236">
    <property type="term" value="P:cobalamin biosynthetic process"/>
    <property type="evidence" value="ECO:0007669"/>
    <property type="project" value="UniProtKB-UniPathway"/>
</dbReference>
<comment type="catalytic activity">
    <reaction evidence="8">
        <text>2 cob(II)yrinate a,c diamide + reduced [electron-transfer flavoprotein] + 2 ATP = 2 adenosylcob(III)yrinate a,c-diamide + 2 triphosphate + oxidized [electron-transfer flavoprotein] + 3 H(+)</text>
        <dbReference type="Rhea" id="RHEA:11528"/>
        <dbReference type="Rhea" id="RHEA-COMP:10685"/>
        <dbReference type="Rhea" id="RHEA-COMP:10686"/>
        <dbReference type="ChEBI" id="CHEBI:15378"/>
        <dbReference type="ChEBI" id="CHEBI:18036"/>
        <dbReference type="ChEBI" id="CHEBI:30616"/>
        <dbReference type="ChEBI" id="CHEBI:57692"/>
        <dbReference type="ChEBI" id="CHEBI:58307"/>
        <dbReference type="ChEBI" id="CHEBI:58503"/>
        <dbReference type="ChEBI" id="CHEBI:58537"/>
        <dbReference type="EC" id="2.5.1.17"/>
    </reaction>
</comment>
<evidence type="ECO:0000256" key="7">
    <source>
        <dbReference type="ARBA" id="ARBA00033354"/>
    </source>
</evidence>
<evidence type="ECO:0000256" key="9">
    <source>
        <dbReference type="ARBA" id="ARBA00048692"/>
    </source>
</evidence>
<dbReference type="Proteomes" id="UP000596092">
    <property type="component" value="Chromosome"/>
</dbReference>
<protein>
    <recommendedName>
        <fullName evidence="3">corrinoid adenosyltransferase</fullName>
        <ecNumber evidence="3">2.5.1.17</ecNumber>
    </recommendedName>
    <alternativeName>
        <fullName evidence="5">Cob(II)alamin adenosyltransferase</fullName>
    </alternativeName>
    <alternativeName>
        <fullName evidence="7">Cob(II)yrinic acid a,c-diamide adenosyltransferase</fullName>
    </alternativeName>
    <alternativeName>
        <fullName evidence="6">Cobinamide/cobalamin adenosyltransferase</fullName>
    </alternativeName>
</protein>
<evidence type="ECO:0000256" key="6">
    <source>
        <dbReference type="ARBA" id="ARBA00033334"/>
    </source>
</evidence>
<dbReference type="Gene3D" id="3.40.50.300">
    <property type="entry name" value="P-loop containing nucleotide triphosphate hydrolases"/>
    <property type="match status" value="1"/>
</dbReference>
<accession>A0A7T5VBJ0</accession>
<dbReference type="InterPro" id="IPR027417">
    <property type="entry name" value="P-loop_NTPase"/>
</dbReference>
<name>A0A7T5VBJ0_9BACT</name>
<dbReference type="UniPathway" id="UPA00148">
    <property type="reaction ID" value="UER00233"/>
</dbReference>
<dbReference type="Pfam" id="PF02572">
    <property type="entry name" value="CobA_CobO_BtuR"/>
    <property type="match status" value="1"/>
</dbReference>
<keyword evidence="11" id="KW-1185">Reference proteome</keyword>
<dbReference type="RefSeq" id="WP_199263696.1">
    <property type="nucleotide sequence ID" value="NZ_CP054140.1"/>
</dbReference>
<dbReference type="InterPro" id="IPR003724">
    <property type="entry name" value="CblAdoTrfase_CobA"/>
</dbReference>
<dbReference type="EC" id="2.5.1.17" evidence="3"/>
<evidence type="ECO:0000256" key="8">
    <source>
        <dbReference type="ARBA" id="ARBA00048555"/>
    </source>
</evidence>
<evidence type="ECO:0000256" key="1">
    <source>
        <dbReference type="ARBA" id="ARBA00005121"/>
    </source>
</evidence>
<reference evidence="10 11" key="1">
    <citation type="submission" date="2020-05" db="EMBL/GenBank/DDBJ databases">
        <title>Complete genome of Desulfobulbus oligotrophicus.</title>
        <authorList>
            <person name="Podar M."/>
        </authorList>
    </citation>
    <scope>NUCLEOTIDE SEQUENCE [LARGE SCALE GENOMIC DNA]</scope>
    <source>
        <strain evidence="10 11">Prop6</strain>
    </source>
</reference>
<keyword evidence="10" id="KW-0808">Transferase</keyword>
<dbReference type="EMBL" id="CP054140">
    <property type="protein sequence ID" value="QQG64864.1"/>
    <property type="molecule type" value="Genomic_DNA"/>
</dbReference>
<evidence type="ECO:0000256" key="5">
    <source>
        <dbReference type="ARBA" id="ARBA00031529"/>
    </source>
</evidence>
<gene>
    <name evidence="10" type="ORF">HP555_02795</name>
</gene>
<dbReference type="PANTHER" id="PTHR46638">
    <property type="entry name" value="CORRINOID ADENOSYLTRANSFERASE"/>
    <property type="match status" value="1"/>
</dbReference>
<organism evidence="10 11">
    <name type="scientific">Desulfobulbus oligotrophicus</name>
    <dbReference type="NCBI Taxonomy" id="1909699"/>
    <lineage>
        <taxon>Bacteria</taxon>
        <taxon>Pseudomonadati</taxon>
        <taxon>Thermodesulfobacteriota</taxon>
        <taxon>Desulfobulbia</taxon>
        <taxon>Desulfobulbales</taxon>
        <taxon>Desulfobulbaceae</taxon>
        <taxon>Desulfobulbus</taxon>
    </lineage>
</organism>
<evidence type="ECO:0000256" key="2">
    <source>
        <dbReference type="ARBA" id="ARBA00007487"/>
    </source>
</evidence>
<evidence type="ECO:0000256" key="4">
    <source>
        <dbReference type="ARBA" id="ARBA00024929"/>
    </source>
</evidence>
<evidence type="ECO:0000313" key="11">
    <source>
        <dbReference type="Proteomes" id="UP000596092"/>
    </source>
</evidence>
<dbReference type="PIRSF" id="PIRSF015617">
    <property type="entry name" value="Adensltrnsf_CobA"/>
    <property type="match status" value="1"/>
</dbReference>
<sequence>MQGYVQIYTGDGKGKTTAALGLALRAAGAGLRVYIGQFIKNAAYSELNILTRLADLITVEQFGRGCMLVTTPEEADIEAARAGLATLKAVLRSKKYDLVVADEINVACALGLLGEQDLLDLIAERPESVELVLTGRGAPEAVMAQADLVTDMRAVKHYYDQGVQVRKGIEV</sequence>
<dbReference type="SUPFAM" id="SSF52540">
    <property type="entry name" value="P-loop containing nucleoside triphosphate hydrolases"/>
    <property type="match status" value="1"/>
</dbReference>
<dbReference type="AlphaFoldDB" id="A0A7T5VBJ0"/>
<evidence type="ECO:0000256" key="3">
    <source>
        <dbReference type="ARBA" id="ARBA00012454"/>
    </source>
</evidence>
<dbReference type="NCBIfam" id="NF004637">
    <property type="entry name" value="PRK05986.1"/>
    <property type="match status" value="1"/>
</dbReference>
<proteinExistence type="inferred from homology"/>